<evidence type="ECO:0000313" key="3">
    <source>
        <dbReference type="Proteomes" id="UP000185674"/>
    </source>
</evidence>
<dbReference type="RefSeq" id="WP_076033408.1">
    <property type="nucleotide sequence ID" value="NZ_CP016896.1"/>
</dbReference>
<reference evidence="2 3" key="1">
    <citation type="submission" date="2016-08" db="EMBL/GenBank/DDBJ databases">
        <title>Complete genome sequence of Acinetobacter baylyi strain GFJ2.</title>
        <authorList>
            <person name="Tabata M."/>
            <person name="Kuboki S."/>
            <person name="Gibu N."/>
            <person name="Kinouchi Y."/>
            <person name="Vangnai A."/>
            <person name="Kasai D."/>
            <person name="Fukuda M."/>
        </authorList>
    </citation>
    <scope>NUCLEOTIDE SEQUENCE [LARGE SCALE GENOMIC DNA]</scope>
    <source>
        <strain evidence="2 3">GFJ2</strain>
    </source>
</reference>
<evidence type="ECO:0000313" key="2">
    <source>
        <dbReference type="EMBL" id="APV37227.1"/>
    </source>
</evidence>
<dbReference type="Gene3D" id="3.40.50.300">
    <property type="entry name" value="P-loop containing nucleotide triphosphate hydrolases"/>
    <property type="match status" value="1"/>
</dbReference>
<dbReference type="PANTHER" id="PTHR43581:SF2">
    <property type="entry name" value="EXCINUCLEASE ATPASE SUBUNIT"/>
    <property type="match status" value="1"/>
</dbReference>
<dbReference type="InterPro" id="IPR038729">
    <property type="entry name" value="Rad50/SbcC_AAA"/>
</dbReference>
<dbReference type="STRING" id="487316.BEN76_14965"/>
<evidence type="ECO:0000259" key="1">
    <source>
        <dbReference type="Pfam" id="PF13476"/>
    </source>
</evidence>
<accession>A0A1P8EM00</accession>
<dbReference type="eggNOG" id="COG3950">
    <property type="taxonomic scope" value="Bacteria"/>
</dbReference>
<dbReference type="InterPro" id="IPR027417">
    <property type="entry name" value="P-loop_NTPase"/>
</dbReference>
<proteinExistence type="predicted"/>
<dbReference type="SUPFAM" id="SSF52540">
    <property type="entry name" value="P-loop containing nucleoside triphosphate hydrolases"/>
    <property type="match status" value="1"/>
</dbReference>
<dbReference type="KEGG" id="asol:BEN76_14965"/>
<dbReference type="GO" id="GO:0005524">
    <property type="term" value="F:ATP binding"/>
    <property type="evidence" value="ECO:0007669"/>
    <property type="project" value="UniProtKB-KW"/>
</dbReference>
<protein>
    <submittedName>
        <fullName evidence="2">ATP-binding protein</fullName>
    </submittedName>
</protein>
<dbReference type="Proteomes" id="UP000185674">
    <property type="component" value="Chromosome"/>
</dbReference>
<keyword evidence="2" id="KW-0547">Nucleotide-binding</keyword>
<keyword evidence="2" id="KW-0067">ATP-binding</keyword>
<dbReference type="GO" id="GO:0006302">
    <property type="term" value="P:double-strand break repair"/>
    <property type="evidence" value="ECO:0007669"/>
    <property type="project" value="InterPro"/>
</dbReference>
<organism evidence="2 3">
    <name type="scientific">Acinetobacter soli</name>
    <dbReference type="NCBI Taxonomy" id="487316"/>
    <lineage>
        <taxon>Bacteria</taxon>
        <taxon>Pseudomonadati</taxon>
        <taxon>Pseudomonadota</taxon>
        <taxon>Gammaproteobacteria</taxon>
        <taxon>Moraxellales</taxon>
        <taxon>Moraxellaceae</taxon>
        <taxon>Acinetobacter</taxon>
    </lineage>
</organism>
<feature type="domain" description="Rad50/SbcC-type AAA" evidence="1">
    <location>
        <begin position="5"/>
        <end position="255"/>
    </location>
</feature>
<sequence>MKLKSIRLKHIGPFQNLDVQFDYAQKPVTLILGEHSSGKTTLLKHLFQALSWFPARFKDARAAGIVMQDQDISFQKTQAKIQLDVQFPAEIGVITESSDVQQYDAHGCTWRLFKTLSASGTGISQVDTQQLEQLVSLYQHAIHQDPLQGLPLIAYYPADRFIHEVNLLSKNIPAVFQPVSAYETVTPPYTTFARFFEWLREVSDVENAQAAQLLQRVTQHDEDSNATQLEEVMFHAQAQLKTPHLQALKNSLQMVFPELTDLYLEYHPKLQLMVHYQGQLLPYQQLSNSLKVWIALVGDVVRRLCLLNPFSLYPCLEGEGILMIDHIDAQLDHQLSHEILKRLSRAFPAIQIIATGNRDELLEHASDYQSLKLIHFQIHTIEPSAPVHLYDQIYNRLFNQATESAPDESPCLLAGTEQLDGLVAQIQALSPEQKQQLIQLLKPDLPSDEPHVDSAR</sequence>
<dbReference type="AlphaFoldDB" id="A0A1P8EM00"/>
<dbReference type="Pfam" id="PF13476">
    <property type="entry name" value="AAA_23"/>
    <property type="match status" value="1"/>
</dbReference>
<dbReference type="EMBL" id="CP016896">
    <property type="protein sequence ID" value="APV37227.1"/>
    <property type="molecule type" value="Genomic_DNA"/>
</dbReference>
<gene>
    <name evidence="2" type="ORF">BEN76_14965</name>
</gene>
<dbReference type="GO" id="GO:0016887">
    <property type="term" value="F:ATP hydrolysis activity"/>
    <property type="evidence" value="ECO:0007669"/>
    <property type="project" value="InterPro"/>
</dbReference>
<dbReference type="InterPro" id="IPR051396">
    <property type="entry name" value="Bact_Antivir_Def_Nuclease"/>
</dbReference>
<name>A0A1P8EM00_9GAMM</name>
<dbReference type="PANTHER" id="PTHR43581">
    <property type="entry name" value="ATP/GTP PHOSPHATASE"/>
    <property type="match status" value="1"/>
</dbReference>